<dbReference type="SMART" id="SM00470">
    <property type="entry name" value="ParB"/>
    <property type="match status" value="1"/>
</dbReference>
<name>A0ABS3LQ64_9PROT</name>
<evidence type="ECO:0000313" key="3">
    <source>
        <dbReference type="EMBL" id="MBO1329517.1"/>
    </source>
</evidence>
<comment type="caution">
    <text evidence="3">The sequence shown here is derived from an EMBL/GenBank/DDBJ whole genome shotgun (WGS) entry which is preliminary data.</text>
</comment>
<dbReference type="Pfam" id="PF07506">
    <property type="entry name" value="RepB"/>
    <property type="match status" value="1"/>
</dbReference>
<dbReference type="InterPro" id="IPR011111">
    <property type="entry name" value="Plasmid_RepB"/>
</dbReference>
<protein>
    <submittedName>
        <fullName evidence="3">Plasmid partitioning protein RepB</fullName>
    </submittedName>
</protein>
<keyword evidence="4" id="KW-1185">Reference proteome</keyword>
<dbReference type="InterPro" id="IPR037972">
    <property type="entry name" value="RepB_N"/>
</dbReference>
<dbReference type="RefSeq" id="WP_081773519.1">
    <property type="nucleotide sequence ID" value="NZ_JAFVMG010000027.1"/>
</dbReference>
<dbReference type="NCBIfam" id="TIGR00180">
    <property type="entry name" value="parB_part"/>
    <property type="match status" value="1"/>
</dbReference>
<dbReference type="EMBL" id="JAFVMG010000027">
    <property type="protein sequence ID" value="MBO1329517.1"/>
    <property type="molecule type" value="Genomic_DNA"/>
</dbReference>
<sequence>MARKNTLGLIPPIGSSDALNTAQHVRPSQTFRTGGALGSVAKSLGSLAETASKADELEKALKAGTVIVEIDPQLIDDAFVRDRLETKDDGYEELKAAIEKSGQLSPILVRPHPTVTGRYQIAFGHRRVMICRELHRAVKASVKDMTDHELVVALGQENSMRTDLSFLERALFAQNLNAKGYDRATVMSALGVDKTLLSRMLTIVESIPGAVVDYVGRSPSIGRTRWQALSDLFRDPIVVERCVHWLQTDRAKTIVRDDRFKAVLKEASKKVGVSAASSDKQSDWVSDDKNVSIQFSLRKSRAVIDVNPEMGSTFSQFLIDELPALYKKFQSGEN</sequence>
<dbReference type="InterPro" id="IPR003115">
    <property type="entry name" value="ParB_N"/>
</dbReference>
<evidence type="ECO:0000313" key="4">
    <source>
        <dbReference type="Proteomes" id="UP000664399"/>
    </source>
</evidence>
<dbReference type="PANTHER" id="PTHR33375">
    <property type="entry name" value="CHROMOSOME-PARTITIONING PROTEIN PARB-RELATED"/>
    <property type="match status" value="1"/>
</dbReference>
<accession>A0ABS3LQ64</accession>
<reference evidence="3 4" key="1">
    <citation type="submission" date="2021-03" db="EMBL/GenBank/DDBJ databases">
        <title>The complete genome sequence of Acetobacter suratthaniensis TBRC 1719.</title>
        <authorList>
            <person name="Charoenyingcharoen P."/>
            <person name="Yukphan P."/>
        </authorList>
    </citation>
    <scope>NUCLEOTIDE SEQUENCE [LARGE SCALE GENOMIC DNA]</scope>
    <source>
        <strain evidence="3 4">TBRC 1719</strain>
    </source>
</reference>
<dbReference type="Gene3D" id="3.90.1530.30">
    <property type="match status" value="1"/>
</dbReference>
<feature type="domain" description="ParB-like N-terminal" evidence="2">
    <location>
        <begin position="68"/>
        <end position="159"/>
    </location>
</feature>
<dbReference type="NCBIfam" id="TIGR03454">
    <property type="entry name" value="partition_RepB"/>
    <property type="match status" value="1"/>
</dbReference>
<evidence type="ECO:0000259" key="2">
    <source>
        <dbReference type="SMART" id="SM00470"/>
    </source>
</evidence>
<dbReference type="InterPro" id="IPR036086">
    <property type="entry name" value="ParB/Sulfiredoxin_sf"/>
</dbReference>
<dbReference type="InterPro" id="IPR004437">
    <property type="entry name" value="ParB/RepB/Spo0J"/>
</dbReference>
<dbReference type="CDD" id="cd16405">
    <property type="entry name" value="RepB_like_N"/>
    <property type="match status" value="1"/>
</dbReference>
<dbReference type="SUPFAM" id="SSF109709">
    <property type="entry name" value="KorB DNA-binding domain-like"/>
    <property type="match status" value="1"/>
</dbReference>
<dbReference type="SUPFAM" id="SSF110849">
    <property type="entry name" value="ParB/Sulfiredoxin"/>
    <property type="match status" value="1"/>
</dbReference>
<dbReference type="Pfam" id="PF02195">
    <property type="entry name" value="ParB_N"/>
    <property type="match status" value="1"/>
</dbReference>
<dbReference type="InterPro" id="IPR017819">
    <property type="entry name" value="Plasmid_partition_RepB"/>
</dbReference>
<dbReference type="Proteomes" id="UP000664399">
    <property type="component" value="Unassembled WGS sequence"/>
</dbReference>
<organism evidence="3 4">
    <name type="scientific">Acetobacter suratthaniensis</name>
    <dbReference type="NCBI Taxonomy" id="1502841"/>
    <lineage>
        <taxon>Bacteria</taxon>
        <taxon>Pseudomonadati</taxon>
        <taxon>Pseudomonadota</taxon>
        <taxon>Alphaproteobacteria</taxon>
        <taxon>Acetobacterales</taxon>
        <taxon>Acetobacteraceae</taxon>
        <taxon>Acetobacter</taxon>
    </lineage>
</organism>
<dbReference type="InterPro" id="IPR050336">
    <property type="entry name" value="Chromosome_partition/occlusion"/>
</dbReference>
<evidence type="ECO:0000256" key="1">
    <source>
        <dbReference type="ARBA" id="ARBA00006295"/>
    </source>
</evidence>
<dbReference type="Gene3D" id="1.10.10.2830">
    <property type="match status" value="1"/>
</dbReference>
<dbReference type="PANTHER" id="PTHR33375:SF1">
    <property type="entry name" value="CHROMOSOME-PARTITIONING PROTEIN PARB-RELATED"/>
    <property type="match status" value="1"/>
</dbReference>
<comment type="similarity">
    <text evidence="1">Belongs to the ParB family.</text>
</comment>
<proteinExistence type="inferred from homology"/>
<gene>
    <name evidence="3" type="primary">repB</name>
    <name evidence="3" type="ORF">J2D75_13690</name>
</gene>